<keyword evidence="1" id="KW-0378">Hydrolase</keyword>
<proteinExistence type="predicted"/>
<gene>
    <name evidence="1" type="ORF">DHM44_08420</name>
</gene>
<feature type="non-terminal residue" evidence="1">
    <location>
        <position position="109"/>
    </location>
</feature>
<keyword evidence="1" id="KW-0031">Aminopeptidase</keyword>
<sequence length="109" mass="13111">MKVSCRKKIALNSKKEAIVIPVYKNMRSIKQLTGKRIDDEINRIISSDYFNYKEKEIKSFYMEINKKLKKIYLVNVPKELEEYRYYMELGSKFAKICRQDMIYSFSILS</sequence>
<evidence type="ECO:0000313" key="2">
    <source>
        <dbReference type="Proteomes" id="UP000262325"/>
    </source>
</evidence>
<accession>A0A3D5QDE8</accession>
<dbReference type="EMBL" id="DPPF01000173">
    <property type="protein sequence ID" value="HCW93694.1"/>
    <property type="molecule type" value="Genomic_DNA"/>
</dbReference>
<name>A0A3D5QDE8_FLESI</name>
<dbReference type="GO" id="GO:0004177">
    <property type="term" value="F:aminopeptidase activity"/>
    <property type="evidence" value="ECO:0007669"/>
    <property type="project" value="UniProtKB-KW"/>
</dbReference>
<evidence type="ECO:0000313" key="1">
    <source>
        <dbReference type="EMBL" id="HCW93694.1"/>
    </source>
</evidence>
<reference evidence="1 2" key="1">
    <citation type="journal article" date="2018" name="Nat. Biotechnol.">
        <title>A standardized bacterial taxonomy based on genome phylogeny substantially revises the tree of life.</title>
        <authorList>
            <person name="Parks D.H."/>
            <person name="Chuvochina M."/>
            <person name="Waite D.W."/>
            <person name="Rinke C."/>
            <person name="Skarshewski A."/>
            <person name="Chaumeil P.A."/>
            <person name="Hugenholtz P."/>
        </authorList>
    </citation>
    <scope>NUCLEOTIDE SEQUENCE [LARGE SCALE GENOMIC DNA]</scope>
    <source>
        <strain evidence="1">UBA8672</strain>
    </source>
</reference>
<dbReference type="Proteomes" id="UP000262325">
    <property type="component" value="Unassembled WGS sequence"/>
</dbReference>
<protein>
    <submittedName>
        <fullName evidence="1">Leucyl aminopeptidase</fullName>
    </submittedName>
</protein>
<organism evidence="1 2">
    <name type="scientific">Flexistipes sinusarabici</name>
    <dbReference type="NCBI Taxonomy" id="2352"/>
    <lineage>
        <taxon>Bacteria</taxon>
        <taxon>Pseudomonadati</taxon>
        <taxon>Deferribacterota</taxon>
        <taxon>Deferribacteres</taxon>
        <taxon>Deferribacterales</taxon>
        <taxon>Flexistipitaceae</taxon>
        <taxon>Flexistipes</taxon>
    </lineage>
</organism>
<keyword evidence="1" id="KW-0645">Protease</keyword>
<dbReference type="AlphaFoldDB" id="A0A3D5QDE8"/>
<comment type="caution">
    <text evidence="1">The sequence shown here is derived from an EMBL/GenBank/DDBJ whole genome shotgun (WGS) entry which is preliminary data.</text>
</comment>